<name>Q1Q3E6_KUEST</name>
<dbReference type="KEGG" id="kst:KSMBR1_0137"/>
<dbReference type="PANTHER" id="PTHR35271:SF1">
    <property type="entry name" value="ABC TRANSPORTER, SUBSTRATE-BINDING LIPOPROTEIN"/>
    <property type="match status" value="1"/>
</dbReference>
<protein>
    <submittedName>
        <fullName evidence="2">ABC transporter substrate binding protein</fullName>
    </submittedName>
</protein>
<accession>Q1Q3E6</accession>
<dbReference type="EMBL" id="LT934425">
    <property type="protein sequence ID" value="SOH02657.1"/>
    <property type="molecule type" value="Genomic_DNA"/>
</dbReference>
<reference evidence="1" key="2">
    <citation type="submission" date="2006-01" db="EMBL/GenBank/DDBJ databases">
        <authorList>
            <person name="Genoscope"/>
        </authorList>
    </citation>
    <scope>NUCLEOTIDE SEQUENCE</scope>
</reference>
<dbReference type="EMBL" id="CT573071">
    <property type="protein sequence ID" value="CAJ74543.1"/>
    <property type="molecule type" value="Genomic_DNA"/>
</dbReference>
<dbReference type="InterPro" id="IPR007487">
    <property type="entry name" value="ABC_transpt-TYRBP-like"/>
</dbReference>
<organism evidence="1">
    <name type="scientific">Kuenenia stuttgartiensis</name>
    <dbReference type="NCBI Taxonomy" id="174633"/>
    <lineage>
        <taxon>Bacteria</taxon>
        <taxon>Pseudomonadati</taxon>
        <taxon>Planctomycetota</taxon>
        <taxon>Candidatus Brocadiia</taxon>
        <taxon>Candidatus Brocadiales</taxon>
        <taxon>Candidatus Brocadiaceae</taxon>
        <taxon>Candidatus Kuenenia</taxon>
    </lineage>
</organism>
<dbReference type="PANTHER" id="PTHR35271">
    <property type="entry name" value="ABC TRANSPORTER, SUBSTRATE-BINDING LIPOPROTEIN-RELATED"/>
    <property type="match status" value="1"/>
</dbReference>
<evidence type="ECO:0000313" key="1">
    <source>
        <dbReference type="EMBL" id="CAJ74543.1"/>
    </source>
</evidence>
<reference evidence="2" key="3">
    <citation type="submission" date="2017-10" db="EMBL/GenBank/DDBJ databases">
        <authorList>
            <person name="Banno H."/>
            <person name="Chua N.-H."/>
        </authorList>
    </citation>
    <scope>NUCLEOTIDE SEQUENCE [LARGE SCALE GENOMIC DNA]</scope>
    <source>
        <strain evidence="2">Kuenenia_mbr1_ru-nijmegen</strain>
    </source>
</reference>
<evidence type="ECO:0000313" key="2">
    <source>
        <dbReference type="EMBL" id="SOH02657.1"/>
    </source>
</evidence>
<dbReference type="Gene3D" id="3.40.50.2300">
    <property type="match status" value="1"/>
</dbReference>
<dbReference type="AlphaFoldDB" id="Q1Q3E6"/>
<dbReference type="Pfam" id="PF04392">
    <property type="entry name" value="ABC_sub_bind"/>
    <property type="match status" value="1"/>
</dbReference>
<keyword evidence="3" id="KW-1185">Reference proteome</keyword>
<dbReference type="OrthoDB" id="7066624at2"/>
<sequence length="328" mass="36223">MIITVKNLAKKIKNCARKKAAERVLLITLSMLLVATAFLAGMLPADEKCGALIINSNESVKKYSMIQTVFKTHFDGAVAEIDIGSNWLDEKALEKTLLNKNPDMIFSIGSKAYLLACRVAKDANIIYSLGINWQRFAITDKTYVIASEVPPLTNAMMYRYFFPDIKTVGILYSKNHNKEWFGAAVTEAKQAGIQIIGKSIAKEKEVNNALNYLLPKVDALWLISDPVILSGMAQVKEIFAQCDARKIPVFSYDQLFTDFGASFIISADVATMGKQAAKIAQNLLSNKGAVEKVQNPAGTYIAINVKKLELYGIKLNTKAFSSVNEFIE</sequence>
<evidence type="ECO:0000313" key="3">
    <source>
        <dbReference type="Proteomes" id="UP000221734"/>
    </source>
</evidence>
<dbReference type="Proteomes" id="UP000221734">
    <property type="component" value="Chromosome Kuenenia_stuttgartiensis_MBR1"/>
</dbReference>
<dbReference type="RefSeq" id="WP_099323597.1">
    <property type="nucleotide sequence ID" value="NZ_LT934425.1"/>
</dbReference>
<reference evidence="3" key="4">
    <citation type="submission" date="2017-10" db="EMBL/GenBank/DDBJ databases">
        <authorList>
            <person name="Frank J."/>
        </authorList>
    </citation>
    <scope>NUCLEOTIDE SEQUENCE [LARGE SCALE GENOMIC DNA]</scope>
</reference>
<reference evidence="1" key="1">
    <citation type="journal article" date="2006" name="Nature">
        <title>Deciphering the evolution and metabolism of an anammox bacterium from a community genome.</title>
        <authorList>
            <person name="Strous M."/>
            <person name="Pelletier E."/>
            <person name="Mangenot S."/>
            <person name="Rattei T."/>
            <person name="Lehner A."/>
            <person name="Taylor M.W."/>
            <person name="Horn M."/>
            <person name="Daims H."/>
            <person name="Bartol-Mavel D."/>
            <person name="Wincker P."/>
            <person name="Barbe V."/>
            <person name="Fonknechten N."/>
            <person name="Vallenet D."/>
            <person name="Segurens B."/>
            <person name="Schenowitz-Truong C."/>
            <person name="Medigue C."/>
            <person name="Collingro A."/>
            <person name="Snel B."/>
            <person name="Dutilh B.E."/>
            <person name="OpDenCamp H.J.M."/>
            <person name="vanDerDrift C."/>
            <person name="Cirpus I."/>
            <person name="vanDePas-Schoonen K.T."/>
            <person name="Harhangi H.R."/>
            <person name="vanNiftrik L."/>
            <person name="Schmid M."/>
            <person name="Keltjens J."/>
            <person name="vanDeVossenberg J."/>
            <person name="Kartal B."/>
            <person name="Meier H."/>
            <person name="Frishman D."/>
            <person name="Huynen M.A."/>
            <person name="Mewes H."/>
            <person name="Weissenbach J."/>
            <person name="Jetten M.S.M."/>
            <person name="Wagner M."/>
            <person name="LePaslier D."/>
        </authorList>
    </citation>
    <scope>NUCLEOTIDE SEQUENCE</scope>
</reference>
<proteinExistence type="predicted"/>
<dbReference type="InterPro" id="IPR028082">
    <property type="entry name" value="Peripla_BP_I"/>
</dbReference>
<gene>
    <name evidence="2" type="ORF">KSMBR1_0137</name>
    <name evidence="1" type="ORF">kuste3780</name>
</gene>
<dbReference type="SUPFAM" id="SSF53822">
    <property type="entry name" value="Periplasmic binding protein-like I"/>
    <property type="match status" value="1"/>
</dbReference>